<dbReference type="SUPFAM" id="SSF52540">
    <property type="entry name" value="P-loop containing nucleoside triphosphate hydrolases"/>
    <property type="match status" value="2"/>
</dbReference>
<dbReference type="SMART" id="SM00487">
    <property type="entry name" value="DEXDc"/>
    <property type="match status" value="1"/>
</dbReference>
<gene>
    <name evidence="4" type="ORF">K8I29_13400</name>
</gene>
<dbReference type="Gene3D" id="3.40.50.10810">
    <property type="entry name" value="Tandem AAA-ATPase domain"/>
    <property type="match status" value="1"/>
</dbReference>
<reference evidence="4" key="1">
    <citation type="journal article" date="2021" name="bioRxiv">
        <title>Unraveling nitrogen, sulfur and carbon metabolic pathways and microbial community transcriptional responses to substrate deprivation and toxicity stresses in a bioreactor mimicking anoxic brackish coastal sediment conditions.</title>
        <authorList>
            <person name="Martins P.D."/>
            <person name="Echeveste M.J."/>
            <person name="Arshad A."/>
            <person name="Kurth J."/>
            <person name="Ouboter H."/>
            <person name="Jetten M.S.M."/>
            <person name="Welte C.U."/>
        </authorList>
    </citation>
    <scope>NUCLEOTIDE SEQUENCE</scope>
    <source>
        <strain evidence="4">MAG_39</strain>
    </source>
</reference>
<evidence type="ECO:0000259" key="2">
    <source>
        <dbReference type="PROSITE" id="PS51192"/>
    </source>
</evidence>
<dbReference type="Proteomes" id="UP000705867">
    <property type="component" value="Unassembled WGS sequence"/>
</dbReference>
<dbReference type="InterPro" id="IPR022138">
    <property type="entry name" value="DUF3670"/>
</dbReference>
<dbReference type="InterPro" id="IPR049730">
    <property type="entry name" value="SNF2/RAD54-like_C"/>
</dbReference>
<reference evidence="4" key="2">
    <citation type="submission" date="2021-08" db="EMBL/GenBank/DDBJ databases">
        <authorList>
            <person name="Dalcin Martins P."/>
        </authorList>
    </citation>
    <scope>NUCLEOTIDE SEQUENCE</scope>
    <source>
        <strain evidence="4">MAG_39</strain>
    </source>
</reference>
<evidence type="ECO:0000313" key="4">
    <source>
        <dbReference type="EMBL" id="MBZ0157191.1"/>
    </source>
</evidence>
<evidence type="ECO:0000256" key="1">
    <source>
        <dbReference type="ARBA" id="ARBA00022801"/>
    </source>
</evidence>
<dbReference type="InterPro" id="IPR000330">
    <property type="entry name" value="SNF2_N"/>
</dbReference>
<dbReference type="PROSITE" id="PS51192">
    <property type="entry name" value="HELICASE_ATP_BIND_1"/>
    <property type="match status" value="1"/>
</dbReference>
<dbReference type="GO" id="GO:0016787">
    <property type="term" value="F:hydrolase activity"/>
    <property type="evidence" value="ECO:0007669"/>
    <property type="project" value="UniProtKB-KW"/>
</dbReference>
<dbReference type="CDD" id="cd18793">
    <property type="entry name" value="SF2_C_SNF"/>
    <property type="match status" value="1"/>
</dbReference>
<evidence type="ECO:0000259" key="3">
    <source>
        <dbReference type="PROSITE" id="PS51194"/>
    </source>
</evidence>
<dbReference type="InterPro" id="IPR038718">
    <property type="entry name" value="SNF2-like_sf"/>
</dbReference>
<evidence type="ECO:0000313" key="5">
    <source>
        <dbReference type="Proteomes" id="UP000705867"/>
    </source>
</evidence>
<organism evidence="4 5">
    <name type="scientific">Candidatus Nitrobium versatile</name>
    <dbReference type="NCBI Taxonomy" id="2884831"/>
    <lineage>
        <taxon>Bacteria</taxon>
        <taxon>Pseudomonadati</taxon>
        <taxon>Nitrospirota</taxon>
        <taxon>Nitrospiria</taxon>
        <taxon>Nitrospirales</taxon>
        <taxon>Nitrospiraceae</taxon>
        <taxon>Candidatus Nitrobium</taxon>
    </lineage>
</organism>
<proteinExistence type="predicted"/>
<keyword evidence="4" id="KW-0067">ATP-binding</keyword>
<feature type="domain" description="Helicase ATP-binding" evidence="2">
    <location>
        <begin position="432"/>
        <end position="596"/>
    </location>
</feature>
<keyword evidence="1" id="KW-0378">Hydrolase</keyword>
<dbReference type="GO" id="GO:0005524">
    <property type="term" value="F:ATP binding"/>
    <property type="evidence" value="ECO:0007669"/>
    <property type="project" value="InterPro"/>
</dbReference>
<protein>
    <submittedName>
        <fullName evidence="4">DEAD/DEAH box helicase</fullName>
    </submittedName>
</protein>
<comment type="caution">
    <text evidence="4">The sequence shown here is derived from an EMBL/GenBank/DDBJ whole genome shotgun (WGS) entry which is preliminary data.</text>
</comment>
<keyword evidence="4" id="KW-0347">Helicase</keyword>
<dbReference type="EMBL" id="JAIOIV010000107">
    <property type="protein sequence ID" value="MBZ0157191.1"/>
    <property type="molecule type" value="Genomic_DNA"/>
</dbReference>
<feature type="domain" description="Helicase C-terminal" evidence="3">
    <location>
        <begin position="719"/>
        <end position="879"/>
    </location>
</feature>
<dbReference type="InterPro" id="IPR001650">
    <property type="entry name" value="Helicase_C-like"/>
</dbReference>
<dbReference type="GO" id="GO:0004386">
    <property type="term" value="F:helicase activity"/>
    <property type="evidence" value="ECO:0007669"/>
    <property type="project" value="UniProtKB-KW"/>
</dbReference>
<accession>A0A953JG23</accession>
<dbReference type="Pfam" id="PF00176">
    <property type="entry name" value="SNF2-rel_dom"/>
    <property type="match status" value="1"/>
</dbReference>
<keyword evidence="4" id="KW-0547">Nucleotide-binding</keyword>
<dbReference type="Gene3D" id="3.40.50.300">
    <property type="entry name" value="P-loop containing nucleotide triphosphate hydrolases"/>
    <property type="match status" value="1"/>
</dbReference>
<dbReference type="InterPro" id="IPR027417">
    <property type="entry name" value="P-loop_NTPase"/>
</dbReference>
<dbReference type="InterPro" id="IPR014001">
    <property type="entry name" value="Helicase_ATP-bd"/>
</dbReference>
<sequence length="888" mass="99468">MFRELQAVVMPGGTVQLEWTDTSGQTGKSRHLLEQEIERRFSGDDGAAFLFLGFSDASLALSPSLEFFRGFSSLFIEKLSKIPDLEALRHRVTVELGEDELGVILAGAPLMSGEEYLTGESLRNIWRGLNAAFRREIRQYDGTVGDFFTTYSPRVHLAGRVYFHLVESRKEEYPFAFLATYSTGLDKGGRSKHLPLKYALQEYGNDSAKMLELLATVHLAAKESPLIAGLLESGELFHPLAWSSRDAYTFLKEIPLYEKSGILCRIPDWWKRGTTADALKLRITVGDTQPSYAGMDALLSFDPRLFLGDTPVSPEEARRLLLSSEGLVLIKNRWVAADPDTLRQTLAAYEKAQEMAKAGGLSLRDALRLELSPGAALHIPDESEGVEITNGQWLDSVLRNLRAPDRVASVKPGRDFRAELRPYQQKGVSWLSLLHSLRLGMCLADDMGLGKTLQILALLHILKGRGAKQASLLVLPASLLANWSSEIERFAPDMAFFVAHPGMRPEGKVAPRDDGEIDRYDLVITTYALIQKYEWLQRHTWNYVILDEAQAIKNPSTKQARTVKKLSAGNRIVVTGTPVENRLSDVWSLFDFINPGLLGTAQEFSRFSKGLAKESGGYARLRKIISPFILRRMKTDKEVIADLPEKVEMKTYATLSRKQTLLYRELVRELEETVRSAEGIQRKGIILSALSKTKQLCNHPDHYLGTGDFGEDDSGKFQRLREVCETIHEKHERVLVFTQFREMTGPLAHFLENVFGKGGLVLHGGTPVGKRREIVERFQGGDYVPFMVLSLKAGGVGLNLTAANHVIHFDRWWNPAVENQATDRAFRIGQKKNVIVHKFITGGTIEEKIDLMIEGKAKLSEEVIRGGGEEWITEMSNEELIGLFRLGL</sequence>
<name>A0A953JG23_9BACT</name>
<dbReference type="PANTHER" id="PTHR10799">
    <property type="entry name" value="SNF2/RAD54 HELICASE FAMILY"/>
    <property type="match status" value="1"/>
</dbReference>
<dbReference type="PROSITE" id="PS51194">
    <property type="entry name" value="HELICASE_CTER"/>
    <property type="match status" value="1"/>
</dbReference>
<dbReference type="Pfam" id="PF12419">
    <property type="entry name" value="DUF3670"/>
    <property type="match status" value="1"/>
</dbReference>
<dbReference type="AlphaFoldDB" id="A0A953JG23"/>
<dbReference type="SMART" id="SM00490">
    <property type="entry name" value="HELICc"/>
    <property type="match status" value="1"/>
</dbReference>
<dbReference type="Pfam" id="PF00271">
    <property type="entry name" value="Helicase_C"/>
    <property type="match status" value="1"/>
</dbReference>